<evidence type="ECO:0000313" key="3">
    <source>
        <dbReference type="EMBL" id="TFK36643.1"/>
    </source>
</evidence>
<feature type="non-terminal residue" evidence="3">
    <location>
        <position position="190"/>
    </location>
</feature>
<dbReference type="PROSITE" id="PS50229">
    <property type="entry name" value="WH1"/>
    <property type="match status" value="1"/>
</dbReference>
<dbReference type="InterPro" id="IPR000697">
    <property type="entry name" value="WH1/EVH1_dom"/>
</dbReference>
<dbReference type="SUPFAM" id="SSF50729">
    <property type="entry name" value="PH domain-like"/>
    <property type="match status" value="1"/>
</dbReference>
<dbReference type="CDD" id="cd01205">
    <property type="entry name" value="EVH1_WASP-like"/>
    <property type="match status" value="1"/>
</dbReference>
<protein>
    <recommendedName>
        <fullName evidence="5">CRIB domain-containing protein</fullName>
    </recommendedName>
</protein>
<dbReference type="Gene3D" id="2.30.29.30">
    <property type="entry name" value="Pleckstrin-homology domain (PH domain)/Phosphotyrosine-binding domain (PTB)"/>
    <property type="match status" value="1"/>
</dbReference>
<evidence type="ECO:0000259" key="2">
    <source>
        <dbReference type="PROSITE" id="PS50229"/>
    </source>
</evidence>
<evidence type="ECO:0000259" key="1">
    <source>
        <dbReference type="PROSITE" id="PS50108"/>
    </source>
</evidence>
<accession>A0A5C3LW95</accession>
<evidence type="ECO:0000313" key="4">
    <source>
        <dbReference type="Proteomes" id="UP000308652"/>
    </source>
</evidence>
<sequence length="190" mass="21414">PHSYAIHAAASARIYHAQLNAKQCQWSYSRLKGTLFFGNDKDTDTPPNEAERYWFRLIDDVSGKTVWMFKVPLGIDYEVDRPFFHVFQGMSRRYGFLFSDDDEAAVFAGKVKAQVFKYAIALKSRTRSIRSNSMKIRAASTSPAGTISRCMISSPTPDSFKHVAHVGVNKDGVFESKGLDSTWNDMIAEL</sequence>
<dbReference type="InterPro" id="IPR033927">
    <property type="entry name" value="WASPfam_EVH1"/>
</dbReference>
<dbReference type="STRING" id="68775.A0A5C3LW95"/>
<dbReference type="OrthoDB" id="8963340at2759"/>
<dbReference type="PROSITE" id="PS50108">
    <property type="entry name" value="CRIB"/>
    <property type="match status" value="1"/>
</dbReference>
<dbReference type="CDD" id="cd00132">
    <property type="entry name" value="CRIB"/>
    <property type="match status" value="1"/>
</dbReference>
<dbReference type="InterPro" id="IPR036936">
    <property type="entry name" value="CRIB_dom_sf"/>
</dbReference>
<dbReference type="InterPro" id="IPR011993">
    <property type="entry name" value="PH-like_dom_sf"/>
</dbReference>
<dbReference type="Pfam" id="PF00568">
    <property type="entry name" value="WH1"/>
    <property type="match status" value="1"/>
</dbReference>
<dbReference type="Pfam" id="PF00786">
    <property type="entry name" value="PBD"/>
    <property type="match status" value="1"/>
</dbReference>
<organism evidence="3 4">
    <name type="scientific">Crucibulum laeve</name>
    <dbReference type="NCBI Taxonomy" id="68775"/>
    <lineage>
        <taxon>Eukaryota</taxon>
        <taxon>Fungi</taxon>
        <taxon>Dikarya</taxon>
        <taxon>Basidiomycota</taxon>
        <taxon>Agaricomycotina</taxon>
        <taxon>Agaricomycetes</taxon>
        <taxon>Agaricomycetidae</taxon>
        <taxon>Agaricales</taxon>
        <taxon>Agaricineae</taxon>
        <taxon>Nidulariaceae</taxon>
        <taxon>Crucibulum</taxon>
    </lineage>
</organism>
<name>A0A5C3LW95_9AGAR</name>
<feature type="non-terminal residue" evidence="3">
    <location>
        <position position="1"/>
    </location>
</feature>
<dbReference type="Gene3D" id="3.90.810.10">
    <property type="entry name" value="CRIB domain"/>
    <property type="match status" value="1"/>
</dbReference>
<dbReference type="Proteomes" id="UP000308652">
    <property type="component" value="Unassembled WGS sequence"/>
</dbReference>
<dbReference type="AlphaFoldDB" id="A0A5C3LW95"/>
<reference evidence="3 4" key="1">
    <citation type="journal article" date="2019" name="Nat. Ecol. Evol.">
        <title>Megaphylogeny resolves global patterns of mushroom evolution.</title>
        <authorList>
            <person name="Varga T."/>
            <person name="Krizsan K."/>
            <person name="Foldi C."/>
            <person name="Dima B."/>
            <person name="Sanchez-Garcia M."/>
            <person name="Sanchez-Ramirez S."/>
            <person name="Szollosi G.J."/>
            <person name="Szarkandi J.G."/>
            <person name="Papp V."/>
            <person name="Albert L."/>
            <person name="Andreopoulos W."/>
            <person name="Angelini C."/>
            <person name="Antonin V."/>
            <person name="Barry K.W."/>
            <person name="Bougher N.L."/>
            <person name="Buchanan P."/>
            <person name="Buyck B."/>
            <person name="Bense V."/>
            <person name="Catcheside P."/>
            <person name="Chovatia M."/>
            <person name="Cooper J."/>
            <person name="Damon W."/>
            <person name="Desjardin D."/>
            <person name="Finy P."/>
            <person name="Geml J."/>
            <person name="Haridas S."/>
            <person name="Hughes K."/>
            <person name="Justo A."/>
            <person name="Karasinski D."/>
            <person name="Kautmanova I."/>
            <person name="Kiss B."/>
            <person name="Kocsube S."/>
            <person name="Kotiranta H."/>
            <person name="LaButti K.M."/>
            <person name="Lechner B.E."/>
            <person name="Liimatainen K."/>
            <person name="Lipzen A."/>
            <person name="Lukacs Z."/>
            <person name="Mihaltcheva S."/>
            <person name="Morgado L.N."/>
            <person name="Niskanen T."/>
            <person name="Noordeloos M.E."/>
            <person name="Ohm R.A."/>
            <person name="Ortiz-Santana B."/>
            <person name="Ovrebo C."/>
            <person name="Racz N."/>
            <person name="Riley R."/>
            <person name="Savchenko A."/>
            <person name="Shiryaev A."/>
            <person name="Soop K."/>
            <person name="Spirin V."/>
            <person name="Szebenyi C."/>
            <person name="Tomsovsky M."/>
            <person name="Tulloss R.E."/>
            <person name="Uehling J."/>
            <person name="Grigoriev I.V."/>
            <person name="Vagvolgyi C."/>
            <person name="Papp T."/>
            <person name="Martin F.M."/>
            <person name="Miettinen O."/>
            <person name="Hibbett D.S."/>
            <person name="Nagy L.G."/>
        </authorList>
    </citation>
    <scope>NUCLEOTIDE SEQUENCE [LARGE SCALE GENOMIC DNA]</scope>
    <source>
        <strain evidence="3 4">CBS 166.37</strain>
    </source>
</reference>
<evidence type="ECO:0008006" key="5">
    <source>
        <dbReference type="Google" id="ProtNLM"/>
    </source>
</evidence>
<feature type="domain" description="CRIB" evidence="1">
    <location>
        <begin position="152"/>
        <end position="167"/>
    </location>
</feature>
<proteinExistence type="predicted"/>
<dbReference type="InterPro" id="IPR000095">
    <property type="entry name" value="CRIB_dom"/>
</dbReference>
<gene>
    <name evidence="3" type="ORF">BDQ12DRAFT_570577</name>
</gene>
<dbReference type="SMART" id="SM00461">
    <property type="entry name" value="WH1"/>
    <property type="match status" value="1"/>
</dbReference>
<feature type="domain" description="WH1" evidence="2">
    <location>
        <begin position="1"/>
        <end position="118"/>
    </location>
</feature>
<dbReference type="EMBL" id="ML213612">
    <property type="protein sequence ID" value="TFK36643.1"/>
    <property type="molecule type" value="Genomic_DNA"/>
</dbReference>
<keyword evidence="4" id="KW-1185">Reference proteome</keyword>